<feature type="compositionally biased region" description="Pro residues" evidence="1">
    <location>
        <begin position="11"/>
        <end position="29"/>
    </location>
</feature>
<comment type="caution">
    <text evidence="2">The sequence shown here is derived from an EMBL/GenBank/DDBJ whole genome shotgun (WGS) entry which is preliminary data.</text>
</comment>
<evidence type="ECO:0000256" key="1">
    <source>
        <dbReference type="SAM" id="MobiDB-lite"/>
    </source>
</evidence>
<feature type="region of interest" description="Disordered" evidence="1">
    <location>
        <begin position="1"/>
        <end position="43"/>
    </location>
</feature>
<dbReference type="EMBL" id="CAJNOT010003724">
    <property type="protein sequence ID" value="CAF1397525.1"/>
    <property type="molecule type" value="Genomic_DNA"/>
</dbReference>
<reference evidence="2" key="1">
    <citation type="submission" date="2021-02" db="EMBL/GenBank/DDBJ databases">
        <authorList>
            <person name="Nowell W R."/>
        </authorList>
    </citation>
    <scope>NUCLEOTIDE SEQUENCE</scope>
</reference>
<dbReference type="Proteomes" id="UP000663864">
    <property type="component" value="Unassembled WGS sequence"/>
</dbReference>
<accession>A0A815L264</accession>
<evidence type="ECO:0000313" key="2">
    <source>
        <dbReference type="EMBL" id="CAF1397525.1"/>
    </source>
</evidence>
<proteinExistence type="predicted"/>
<name>A0A815L264_9BILA</name>
<protein>
    <submittedName>
        <fullName evidence="2">Uncharacterized protein</fullName>
    </submittedName>
</protein>
<sequence>MGSKSSKRTTLPPPPPFLPPPPPPPPIYPDPFTTSDDPLSRRCRRKPLRPKIRAIFVPQVPTCPCPLPICVPQPMAMPCTCLSNKIPIEF</sequence>
<evidence type="ECO:0000313" key="3">
    <source>
        <dbReference type="Proteomes" id="UP000663864"/>
    </source>
</evidence>
<dbReference type="AlphaFoldDB" id="A0A815L264"/>
<gene>
    <name evidence="2" type="ORF">ZHD862_LOCUS32951</name>
</gene>
<organism evidence="2 3">
    <name type="scientific">Rotaria sordida</name>
    <dbReference type="NCBI Taxonomy" id="392033"/>
    <lineage>
        <taxon>Eukaryota</taxon>
        <taxon>Metazoa</taxon>
        <taxon>Spiralia</taxon>
        <taxon>Gnathifera</taxon>
        <taxon>Rotifera</taxon>
        <taxon>Eurotatoria</taxon>
        <taxon>Bdelloidea</taxon>
        <taxon>Philodinida</taxon>
        <taxon>Philodinidae</taxon>
        <taxon>Rotaria</taxon>
    </lineage>
</organism>